<dbReference type="EMBL" id="JARAKH010000002">
    <property type="protein sequence ID" value="KAK8406153.1"/>
    <property type="molecule type" value="Genomic_DNA"/>
</dbReference>
<proteinExistence type="inferred from homology"/>
<organism evidence="3 4">
    <name type="scientific">Scylla paramamosain</name>
    <name type="common">Mud crab</name>
    <dbReference type="NCBI Taxonomy" id="85552"/>
    <lineage>
        <taxon>Eukaryota</taxon>
        <taxon>Metazoa</taxon>
        <taxon>Ecdysozoa</taxon>
        <taxon>Arthropoda</taxon>
        <taxon>Crustacea</taxon>
        <taxon>Multicrustacea</taxon>
        <taxon>Malacostraca</taxon>
        <taxon>Eumalacostraca</taxon>
        <taxon>Eucarida</taxon>
        <taxon>Decapoda</taxon>
        <taxon>Pleocyemata</taxon>
        <taxon>Brachyura</taxon>
        <taxon>Eubrachyura</taxon>
        <taxon>Portunoidea</taxon>
        <taxon>Portunidae</taxon>
        <taxon>Portuninae</taxon>
        <taxon>Scylla</taxon>
    </lineage>
</organism>
<evidence type="ECO:0000313" key="4">
    <source>
        <dbReference type="Proteomes" id="UP001487740"/>
    </source>
</evidence>
<dbReference type="Proteomes" id="UP001487740">
    <property type="component" value="Unassembled WGS sequence"/>
</dbReference>
<accession>A0AAW0V1C1</accession>
<evidence type="ECO:0000313" key="3">
    <source>
        <dbReference type="EMBL" id="KAK8406153.1"/>
    </source>
</evidence>
<gene>
    <name evidence="3" type="ORF">O3P69_007105</name>
</gene>
<keyword evidence="4" id="KW-1185">Reference proteome</keyword>
<reference evidence="3 4" key="1">
    <citation type="submission" date="2023-03" db="EMBL/GenBank/DDBJ databases">
        <title>High-quality genome of Scylla paramamosain provides insights in environmental adaptation.</title>
        <authorList>
            <person name="Zhang L."/>
        </authorList>
    </citation>
    <scope>NUCLEOTIDE SEQUENCE [LARGE SCALE GENOMIC DNA]</scope>
    <source>
        <strain evidence="3">LZ_2023a</strain>
        <tissue evidence="3">Muscle</tissue>
    </source>
</reference>
<dbReference type="AlphaFoldDB" id="A0AAW0V1C1"/>
<sequence>MLMSREEPGRIKNFIKKMGWLDHSKGKLKRTGFELYESACANIMTTDFFKVFDLPDTFYSWFLLVELHVWMLMVRLMAEGEEGRFARNAMLEAMWLDCETRSKKLGMSSLSIRQQQIQMLGSSFQATIFSYDEGLMTNDCVLASALWRRLFSKECSDPERLECCINFIRRQMAVLDGMTRDELLLETKVTWVPILEDAPGNSYTLLGEQAAQYESRQALQPVGDLIPCSIRLDIVLNEALSSAHYSTGVRHGQEQISVPLQRLRNSNTTRTEVNKWSSTRHAVLTRCLSHLPACCFCAEIW</sequence>
<feature type="domain" description="Ubiquinol-cytochrome c chaperone" evidence="2">
    <location>
        <begin position="52"/>
        <end position="186"/>
    </location>
</feature>
<dbReference type="GO" id="GO:0034551">
    <property type="term" value="P:mitochondrial respiratory chain complex III assembly"/>
    <property type="evidence" value="ECO:0007669"/>
    <property type="project" value="TreeGrafter"/>
</dbReference>
<comment type="caution">
    <text evidence="3">The sequence shown here is derived from an EMBL/GenBank/DDBJ whole genome shotgun (WGS) entry which is preliminary data.</text>
</comment>
<dbReference type="InterPro" id="IPR021150">
    <property type="entry name" value="Ubiq_cyt_c_chap"/>
</dbReference>
<dbReference type="GO" id="GO:0005739">
    <property type="term" value="C:mitochondrion"/>
    <property type="evidence" value="ECO:0007669"/>
    <property type="project" value="TreeGrafter"/>
</dbReference>
<dbReference type="InterPro" id="IPR007129">
    <property type="entry name" value="Ubiqinol_cyt_c_chaperone_CPB3"/>
</dbReference>
<dbReference type="PANTHER" id="PTHR12184">
    <property type="entry name" value="UBIQUINOL-CYTOCHROME C REDUCTASE COMPLEX ASSEMBLY FACTOR 1 FAMILY MEMBER"/>
    <property type="match status" value="1"/>
</dbReference>
<dbReference type="PANTHER" id="PTHR12184:SF1">
    <property type="entry name" value="UBIQUINOL-CYTOCHROME-C REDUCTASE COMPLEX ASSEMBLY FACTOR 1"/>
    <property type="match status" value="1"/>
</dbReference>
<comment type="similarity">
    <text evidence="1">Belongs to the CBP3 family.</text>
</comment>
<evidence type="ECO:0000256" key="1">
    <source>
        <dbReference type="ARBA" id="ARBA00006407"/>
    </source>
</evidence>
<evidence type="ECO:0000259" key="2">
    <source>
        <dbReference type="Pfam" id="PF03981"/>
    </source>
</evidence>
<protein>
    <recommendedName>
        <fullName evidence="2">Ubiquinol-cytochrome c chaperone domain-containing protein</fullName>
    </recommendedName>
</protein>
<name>A0AAW0V1C1_SCYPA</name>
<dbReference type="Pfam" id="PF03981">
    <property type="entry name" value="Ubiq_cyt_C_chap"/>
    <property type="match status" value="1"/>
</dbReference>